<dbReference type="AlphaFoldDB" id="A0A6L7G9L9"/>
<organism evidence="1 2">
    <name type="scientific">Pseudooceanicola albus</name>
    <dbReference type="NCBI Taxonomy" id="2692189"/>
    <lineage>
        <taxon>Bacteria</taxon>
        <taxon>Pseudomonadati</taxon>
        <taxon>Pseudomonadota</taxon>
        <taxon>Alphaproteobacteria</taxon>
        <taxon>Rhodobacterales</taxon>
        <taxon>Paracoccaceae</taxon>
        <taxon>Pseudooceanicola</taxon>
    </lineage>
</organism>
<dbReference type="CDD" id="cd02440">
    <property type="entry name" value="AdoMet_MTases"/>
    <property type="match status" value="1"/>
</dbReference>
<keyword evidence="1" id="KW-0489">Methyltransferase</keyword>
<name>A0A6L7G9L9_9RHOB</name>
<dbReference type="InterPro" id="IPR029063">
    <property type="entry name" value="SAM-dependent_MTases_sf"/>
</dbReference>
<dbReference type="EMBL" id="WUMU01000026">
    <property type="protein sequence ID" value="MXN20362.1"/>
    <property type="molecule type" value="Genomic_DNA"/>
</dbReference>
<comment type="caution">
    <text evidence="1">The sequence shown here is derived from an EMBL/GenBank/DDBJ whole genome shotgun (WGS) entry which is preliminary data.</text>
</comment>
<dbReference type="Gene3D" id="3.40.50.150">
    <property type="entry name" value="Vaccinia Virus protein VP39"/>
    <property type="match status" value="1"/>
</dbReference>
<proteinExistence type="predicted"/>
<dbReference type="PANTHER" id="PTHR43861:SF1">
    <property type="entry name" value="TRANS-ACONITATE 2-METHYLTRANSFERASE"/>
    <property type="match status" value="1"/>
</dbReference>
<keyword evidence="2" id="KW-1185">Reference proteome</keyword>
<dbReference type="Pfam" id="PF13489">
    <property type="entry name" value="Methyltransf_23"/>
    <property type="match status" value="1"/>
</dbReference>
<evidence type="ECO:0000313" key="1">
    <source>
        <dbReference type="EMBL" id="MXN20362.1"/>
    </source>
</evidence>
<reference evidence="1 2" key="1">
    <citation type="submission" date="2019-12" db="EMBL/GenBank/DDBJ databases">
        <authorList>
            <person name="Li M."/>
        </authorList>
    </citation>
    <scope>NUCLEOTIDE SEQUENCE [LARGE SCALE GENOMIC DNA]</scope>
    <source>
        <strain evidence="1 2">GBMRC 2024</strain>
    </source>
</reference>
<dbReference type="GO" id="GO:0008168">
    <property type="term" value="F:methyltransferase activity"/>
    <property type="evidence" value="ECO:0007669"/>
    <property type="project" value="UniProtKB-KW"/>
</dbReference>
<keyword evidence="1" id="KW-0808">Transferase</keyword>
<sequence length="256" mass="26968">MSERTIPAAGQVWNAQDYAGKAGFVPALGGDVLALLDAQPDERVLDLGCGDGVLTRRLAEAGAKVTGLEPSPELAGAARALGLDVLERDAHDGFGEGGYDAVFSNAAFHWFRDPGLVMRHAFRALRPGGRLVVEQGGFGNVAAVVTALHAALEAAGLAERARCPWDFPSVPTQRARLEAAGFTVDTCALIGRQTPLAAGMAGWLDTFAGPYLSGLEVAQAEAIKADAVRRLDALHDPATGWMADYVRLRFSAHRPV</sequence>
<dbReference type="PANTHER" id="PTHR43861">
    <property type="entry name" value="TRANS-ACONITATE 2-METHYLTRANSFERASE-RELATED"/>
    <property type="match status" value="1"/>
</dbReference>
<dbReference type="Proteomes" id="UP000477911">
    <property type="component" value="Unassembled WGS sequence"/>
</dbReference>
<dbReference type="RefSeq" id="WP_160896485.1">
    <property type="nucleotide sequence ID" value="NZ_WUMU01000026.1"/>
</dbReference>
<evidence type="ECO:0000313" key="2">
    <source>
        <dbReference type="Proteomes" id="UP000477911"/>
    </source>
</evidence>
<dbReference type="SUPFAM" id="SSF53335">
    <property type="entry name" value="S-adenosyl-L-methionine-dependent methyltransferases"/>
    <property type="match status" value="1"/>
</dbReference>
<protein>
    <submittedName>
        <fullName evidence="1">Methyltransferase domain-containing protein</fullName>
    </submittedName>
</protein>
<dbReference type="GO" id="GO:0032259">
    <property type="term" value="P:methylation"/>
    <property type="evidence" value="ECO:0007669"/>
    <property type="project" value="UniProtKB-KW"/>
</dbReference>
<accession>A0A6L7G9L9</accession>
<gene>
    <name evidence="1" type="ORF">GR170_21205</name>
</gene>